<dbReference type="EMBL" id="CP060632">
    <property type="protein sequence ID" value="QNL99911.1"/>
    <property type="molecule type" value="Genomic_DNA"/>
</dbReference>
<accession>A0A7G9FMY0</accession>
<dbReference type="Proteomes" id="UP000515819">
    <property type="component" value="Chromosome"/>
</dbReference>
<dbReference type="InterPro" id="IPR032719">
    <property type="entry name" value="WbsX"/>
</dbReference>
<name>A0A7G9FMY0_9FIRM</name>
<dbReference type="Gene3D" id="3.20.20.80">
    <property type="entry name" value="Glycosidases"/>
    <property type="match status" value="1"/>
</dbReference>
<dbReference type="Pfam" id="PF14307">
    <property type="entry name" value="Glyco_tran_WbsX"/>
    <property type="match status" value="1"/>
</dbReference>
<organism evidence="1 2">
    <name type="scientific">Wujia chipingensis</name>
    <dbReference type="NCBI Taxonomy" id="2763670"/>
    <lineage>
        <taxon>Bacteria</taxon>
        <taxon>Bacillati</taxon>
        <taxon>Bacillota</taxon>
        <taxon>Clostridia</taxon>
        <taxon>Lachnospirales</taxon>
        <taxon>Lachnospiraceae</taxon>
        <taxon>Wujia</taxon>
    </lineage>
</organism>
<reference evidence="1 2" key="1">
    <citation type="submission" date="2020-08" db="EMBL/GenBank/DDBJ databases">
        <authorList>
            <person name="Liu C."/>
            <person name="Sun Q."/>
        </authorList>
    </citation>
    <scope>NUCLEOTIDE SEQUENCE [LARGE SCALE GENOMIC DNA]</scope>
    <source>
        <strain evidence="1 2">NSJ-4</strain>
    </source>
</reference>
<gene>
    <name evidence="1" type="ORF">H9Q76_00955</name>
</gene>
<evidence type="ECO:0000313" key="1">
    <source>
        <dbReference type="EMBL" id="QNL99911.1"/>
    </source>
</evidence>
<protein>
    <submittedName>
        <fullName evidence="1">Glycoside hydrolase family 99-like domain-containing protein</fullName>
    </submittedName>
</protein>
<dbReference type="KEGG" id="wcp:H9Q76_00955"/>
<dbReference type="PANTHER" id="PTHR41244">
    <property type="entry name" value="RHAMNAN SYNTHESIS F"/>
    <property type="match status" value="1"/>
</dbReference>
<evidence type="ECO:0000313" key="2">
    <source>
        <dbReference type="Proteomes" id="UP000515819"/>
    </source>
</evidence>
<dbReference type="AlphaFoldDB" id="A0A7G9FMY0"/>
<dbReference type="GO" id="GO:0016787">
    <property type="term" value="F:hydrolase activity"/>
    <property type="evidence" value="ECO:0007669"/>
    <property type="project" value="UniProtKB-KW"/>
</dbReference>
<proteinExistence type="predicted"/>
<dbReference type="PANTHER" id="PTHR41244:SF1">
    <property type="entry name" value="GLYCOSYLTRANSFERASE"/>
    <property type="match status" value="1"/>
</dbReference>
<dbReference type="RefSeq" id="WP_249321381.1">
    <property type="nucleotide sequence ID" value="NZ_CP060632.1"/>
</dbReference>
<keyword evidence="1" id="KW-0378">Hydrolase</keyword>
<sequence length="362" mass="43768">MNLISFYLPQFHEIPENNDAWGKGFTEWTNVKKSKPLYWGHYQPREPFNDNYYNLLDEEVIRWQAQLATKAGIYGFCFYHYWFEGRMVLEKPIYNLLNDKTVHINYCMAWANESWTKTWHGAGGEKEILIPQTYGREEEWEKHYLYFLDYFRDDRYIKNQNRPVLLIYRLKNIPEFNEMIQYWNMRAKKDGFDGVYIISMNMHREHVDKSIWVNGSVDFEPNRTKAEMLRQVTWLTPHDNKKCILNRFAMKTISYNKINKKMLESKHSKGQYRAVFINFDDSPRRGVKGIITRGANPNNFKKYLLKNIQKTVEEDNEYLFINAWNEWGEGNYLEPDKKYKDSYLKVIQETMDNYKKQLKKRG</sequence>
<keyword evidence="2" id="KW-1185">Reference proteome</keyword>
<dbReference type="CDD" id="cd11579">
    <property type="entry name" value="Glyco_tran_WbsX"/>
    <property type="match status" value="1"/>
</dbReference>